<dbReference type="Proteomes" id="UP001597285">
    <property type="component" value="Unassembled WGS sequence"/>
</dbReference>
<keyword evidence="4 5" id="KW-0274">FAD</keyword>
<dbReference type="Pfam" id="PF02770">
    <property type="entry name" value="Acyl-CoA_dh_M"/>
    <property type="match status" value="1"/>
</dbReference>
<dbReference type="InterPro" id="IPR037069">
    <property type="entry name" value="AcylCoA_DH/ox_N_sf"/>
</dbReference>
<dbReference type="InterPro" id="IPR006089">
    <property type="entry name" value="Acyl-CoA_DH_CS"/>
</dbReference>
<feature type="domain" description="Acyl-CoA dehydrogenase/oxidase N-terminal" evidence="8">
    <location>
        <begin position="7"/>
        <end position="115"/>
    </location>
</feature>
<evidence type="ECO:0000256" key="3">
    <source>
        <dbReference type="ARBA" id="ARBA00022630"/>
    </source>
</evidence>
<comment type="cofactor">
    <cofactor evidence="1 5">
        <name>FAD</name>
        <dbReference type="ChEBI" id="CHEBI:57692"/>
    </cofactor>
</comment>
<feature type="domain" description="Acyl-CoA oxidase/dehydrogenase middle" evidence="7">
    <location>
        <begin position="119"/>
        <end position="213"/>
    </location>
</feature>
<proteinExistence type="inferred from homology"/>
<organism evidence="9 10">
    <name type="scientific">Carnobacterium antarcticum</name>
    <dbReference type="NCBI Taxonomy" id="2126436"/>
    <lineage>
        <taxon>Bacteria</taxon>
        <taxon>Bacillati</taxon>
        <taxon>Bacillota</taxon>
        <taxon>Bacilli</taxon>
        <taxon>Lactobacillales</taxon>
        <taxon>Carnobacteriaceae</taxon>
        <taxon>Carnobacterium</taxon>
    </lineage>
</organism>
<comment type="caution">
    <text evidence="9">The sequence shown here is derived from an EMBL/GenBank/DDBJ whole genome shotgun (WGS) entry which is preliminary data.</text>
</comment>
<evidence type="ECO:0000256" key="4">
    <source>
        <dbReference type="ARBA" id="ARBA00022827"/>
    </source>
</evidence>
<dbReference type="RefSeq" id="WP_058919341.1">
    <property type="nucleotide sequence ID" value="NZ_JBHSQC010000015.1"/>
</dbReference>
<accession>A0ABW4NKL9</accession>
<dbReference type="Gene3D" id="2.40.110.10">
    <property type="entry name" value="Butyryl-CoA Dehydrogenase, subunit A, domain 2"/>
    <property type="match status" value="1"/>
</dbReference>
<dbReference type="InterPro" id="IPR036250">
    <property type="entry name" value="AcylCo_DH-like_C"/>
</dbReference>
<dbReference type="InterPro" id="IPR006091">
    <property type="entry name" value="Acyl-CoA_Oxase/DH_mid-dom"/>
</dbReference>
<feature type="domain" description="Acyl-CoA dehydrogenase/oxidase C-terminal" evidence="6">
    <location>
        <begin position="235"/>
        <end position="370"/>
    </location>
</feature>
<dbReference type="EMBL" id="JBHUFF010000008">
    <property type="protein sequence ID" value="MFD1798950.1"/>
    <property type="molecule type" value="Genomic_DNA"/>
</dbReference>
<gene>
    <name evidence="9" type="ORF">ACFSBK_03615</name>
</gene>
<evidence type="ECO:0000259" key="7">
    <source>
        <dbReference type="Pfam" id="PF02770"/>
    </source>
</evidence>
<dbReference type="PANTHER" id="PTHR43884">
    <property type="entry name" value="ACYL-COA DEHYDROGENASE"/>
    <property type="match status" value="1"/>
</dbReference>
<evidence type="ECO:0000259" key="6">
    <source>
        <dbReference type="Pfam" id="PF00441"/>
    </source>
</evidence>
<dbReference type="InterPro" id="IPR009075">
    <property type="entry name" value="AcylCo_DH/oxidase_C"/>
</dbReference>
<dbReference type="Gene3D" id="1.10.540.10">
    <property type="entry name" value="Acyl-CoA dehydrogenase/oxidase, N-terminal domain"/>
    <property type="match status" value="1"/>
</dbReference>
<dbReference type="InterPro" id="IPR009100">
    <property type="entry name" value="AcylCoA_DH/oxidase_NM_dom_sf"/>
</dbReference>
<name>A0ABW4NKL9_9LACT</name>
<dbReference type="SUPFAM" id="SSF47203">
    <property type="entry name" value="Acyl-CoA dehydrogenase C-terminal domain-like"/>
    <property type="match status" value="1"/>
</dbReference>
<dbReference type="PIRSF" id="PIRSF016578">
    <property type="entry name" value="HsaA"/>
    <property type="match status" value="1"/>
</dbReference>
<evidence type="ECO:0000256" key="5">
    <source>
        <dbReference type="RuleBase" id="RU362125"/>
    </source>
</evidence>
<protein>
    <submittedName>
        <fullName evidence="9">Acyl-CoA dehydrogenase family protein</fullName>
    </submittedName>
</protein>
<dbReference type="SUPFAM" id="SSF56645">
    <property type="entry name" value="Acyl-CoA dehydrogenase NM domain-like"/>
    <property type="match status" value="1"/>
</dbReference>
<evidence type="ECO:0000259" key="8">
    <source>
        <dbReference type="Pfam" id="PF02771"/>
    </source>
</evidence>
<keyword evidence="10" id="KW-1185">Reference proteome</keyword>
<dbReference type="InterPro" id="IPR046373">
    <property type="entry name" value="Acyl-CoA_Oxase/DH_mid-dom_sf"/>
</dbReference>
<dbReference type="Gene3D" id="1.20.140.10">
    <property type="entry name" value="Butyryl-CoA Dehydrogenase, subunit A, domain 3"/>
    <property type="match status" value="1"/>
</dbReference>
<dbReference type="PANTHER" id="PTHR43884:SF12">
    <property type="entry name" value="ISOVALERYL-COA DEHYDROGENASE, MITOCHONDRIAL-RELATED"/>
    <property type="match status" value="1"/>
</dbReference>
<evidence type="ECO:0000256" key="2">
    <source>
        <dbReference type="ARBA" id="ARBA00009347"/>
    </source>
</evidence>
<reference evidence="10" key="1">
    <citation type="journal article" date="2019" name="Int. J. Syst. Evol. Microbiol.">
        <title>The Global Catalogue of Microorganisms (GCM) 10K type strain sequencing project: providing services to taxonomists for standard genome sequencing and annotation.</title>
        <authorList>
            <consortium name="The Broad Institute Genomics Platform"/>
            <consortium name="The Broad Institute Genome Sequencing Center for Infectious Disease"/>
            <person name="Wu L."/>
            <person name="Ma J."/>
        </authorList>
    </citation>
    <scope>NUCLEOTIDE SEQUENCE [LARGE SCALE GENOMIC DNA]</scope>
    <source>
        <strain evidence="10">KCTC 42143</strain>
    </source>
</reference>
<sequence length="375" mass="41634">MTISAIEQIINQVADFSKKSIQPVASEYDKTEEFPEKQLKQLSDMGVFRIPIERLYGGLEGSFKDFLNVIQIISKDCASTASVLLTHSSMGTWPIYQYGTERQKQEYLPAMLSGETLSALALNELGMSNDLENMETLAVEQEDHWELNGAKAFVSNAGKAKFYLVASKTIATDGKKGYGVFIIDAEMQGLIIGKIEEKMGIRALPVAPLEFVNIRVPKENLLGNQCDGEKQCQTVRDRMRLSVAAQAVGIAEGAFERALNYVSQDRKFGQRLIDLRNTQFRLAETYTELQATVAFLDKIASTHCADSMQIAMAKLKAAAIAEEVTEMAIQVTGGYGYMRNNDIERYARDAKLTTIYGGSLETLKEIISKNWVDQG</sequence>
<keyword evidence="5" id="KW-0560">Oxidoreductase</keyword>
<keyword evidence="3 5" id="KW-0285">Flavoprotein</keyword>
<dbReference type="InterPro" id="IPR013786">
    <property type="entry name" value="AcylCoA_DH/ox_N"/>
</dbReference>
<dbReference type="PROSITE" id="PS00073">
    <property type="entry name" value="ACYL_COA_DH_2"/>
    <property type="match status" value="1"/>
</dbReference>
<evidence type="ECO:0000313" key="10">
    <source>
        <dbReference type="Proteomes" id="UP001597285"/>
    </source>
</evidence>
<evidence type="ECO:0000313" key="9">
    <source>
        <dbReference type="EMBL" id="MFD1798950.1"/>
    </source>
</evidence>
<evidence type="ECO:0000256" key="1">
    <source>
        <dbReference type="ARBA" id="ARBA00001974"/>
    </source>
</evidence>
<dbReference type="Pfam" id="PF00441">
    <property type="entry name" value="Acyl-CoA_dh_1"/>
    <property type="match status" value="1"/>
</dbReference>
<comment type="similarity">
    <text evidence="2 5">Belongs to the acyl-CoA dehydrogenase family.</text>
</comment>
<dbReference type="Pfam" id="PF02771">
    <property type="entry name" value="Acyl-CoA_dh_N"/>
    <property type="match status" value="1"/>
</dbReference>